<sequence length="187" mass="20935">MPAARWRHLQPSKTRPPNLKMLELNLHEDQNAGFLLFSSLRLGEDSKNGISWIAKFPRSTPQEVDGKVIAVYPRLTSIDVAVYLLLTAHDIAVYLLLTAHDIAVYLLLTAHDVLVADTDKLLHPLAEIWAELVKLVHQKRGYSYIIAASSSFGKNILPRAAALLDVSPITDVIGIPEPRLFIRWKLT</sequence>
<evidence type="ECO:0000259" key="3">
    <source>
        <dbReference type="Pfam" id="PF01012"/>
    </source>
</evidence>
<dbReference type="PANTHER" id="PTHR43153:SF1">
    <property type="entry name" value="ELECTRON TRANSFER FLAVOPROTEIN SUBUNIT ALPHA, MITOCHONDRIAL"/>
    <property type="match status" value="1"/>
</dbReference>
<dbReference type="Gene3D" id="3.40.50.620">
    <property type="entry name" value="HUPs"/>
    <property type="match status" value="1"/>
</dbReference>
<dbReference type="PANTHER" id="PTHR43153">
    <property type="entry name" value="ELECTRON TRANSFER FLAVOPROTEIN ALPHA"/>
    <property type="match status" value="1"/>
</dbReference>
<protein>
    <recommendedName>
        <fullName evidence="3">Electron transfer flavoprotein alpha/beta-subunit N-terminal domain-containing protein</fullName>
    </recommendedName>
</protein>
<dbReference type="SUPFAM" id="SSF52402">
    <property type="entry name" value="Adenine nucleotide alpha hydrolases-like"/>
    <property type="match status" value="1"/>
</dbReference>
<comment type="similarity">
    <text evidence="2">Belongs to the ETF alpha-subunit/FixB family.</text>
</comment>
<proteinExistence type="inferred from homology"/>
<evidence type="ECO:0000256" key="1">
    <source>
        <dbReference type="ARBA" id="ARBA00004305"/>
    </source>
</evidence>
<accession>A0A843VRF5</accession>
<dbReference type="AlphaFoldDB" id="A0A843VRF5"/>
<gene>
    <name evidence="4" type="ORF">Taro_027387</name>
</gene>
<dbReference type="InterPro" id="IPR014730">
    <property type="entry name" value="ETF_a/b_N"/>
</dbReference>
<evidence type="ECO:0000313" key="4">
    <source>
        <dbReference type="EMBL" id="MQL94733.1"/>
    </source>
</evidence>
<dbReference type="Proteomes" id="UP000652761">
    <property type="component" value="Unassembled WGS sequence"/>
</dbReference>
<keyword evidence="5" id="KW-1185">Reference proteome</keyword>
<dbReference type="GO" id="GO:0050660">
    <property type="term" value="F:flavin adenine dinucleotide binding"/>
    <property type="evidence" value="ECO:0007669"/>
    <property type="project" value="InterPro"/>
</dbReference>
<dbReference type="OrthoDB" id="1715808at2759"/>
<name>A0A843VRF5_COLES</name>
<evidence type="ECO:0000313" key="5">
    <source>
        <dbReference type="Proteomes" id="UP000652761"/>
    </source>
</evidence>
<reference evidence="4" key="1">
    <citation type="submission" date="2017-07" db="EMBL/GenBank/DDBJ databases">
        <title>Taro Niue Genome Assembly and Annotation.</title>
        <authorList>
            <person name="Atibalentja N."/>
            <person name="Keating K."/>
            <person name="Fields C.J."/>
        </authorList>
    </citation>
    <scope>NUCLEOTIDE SEQUENCE</scope>
    <source>
        <strain evidence="4">Niue_2</strain>
        <tissue evidence="4">Leaf</tissue>
    </source>
</reference>
<evidence type="ECO:0000256" key="2">
    <source>
        <dbReference type="ARBA" id="ARBA00005817"/>
    </source>
</evidence>
<comment type="caution">
    <text evidence="4">The sequence shown here is derived from an EMBL/GenBank/DDBJ whole genome shotgun (WGS) entry which is preliminary data.</text>
</comment>
<feature type="domain" description="Electron transfer flavoprotein alpha/beta-subunit N-terminal" evidence="3">
    <location>
        <begin position="105"/>
        <end position="177"/>
    </location>
</feature>
<dbReference type="EMBL" id="NMUH01001709">
    <property type="protein sequence ID" value="MQL94733.1"/>
    <property type="molecule type" value="Genomic_DNA"/>
</dbReference>
<dbReference type="GO" id="GO:0033539">
    <property type="term" value="P:fatty acid beta-oxidation using acyl-CoA dehydrogenase"/>
    <property type="evidence" value="ECO:0007669"/>
    <property type="project" value="TreeGrafter"/>
</dbReference>
<dbReference type="GO" id="GO:0005759">
    <property type="term" value="C:mitochondrial matrix"/>
    <property type="evidence" value="ECO:0007669"/>
    <property type="project" value="UniProtKB-SubCell"/>
</dbReference>
<dbReference type="InterPro" id="IPR001308">
    <property type="entry name" value="ETF_a/FixB"/>
</dbReference>
<organism evidence="4 5">
    <name type="scientific">Colocasia esculenta</name>
    <name type="common">Wild taro</name>
    <name type="synonym">Arum esculentum</name>
    <dbReference type="NCBI Taxonomy" id="4460"/>
    <lineage>
        <taxon>Eukaryota</taxon>
        <taxon>Viridiplantae</taxon>
        <taxon>Streptophyta</taxon>
        <taxon>Embryophyta</taxon>
        <taxon>Tracheophyta</taxon>
        <taxon>Spermatophyta</taxon>
        <taxon>Magnoliopsida</taxon>
        <taxon>Liliopsida</taxon>
        <taxon>Araceae</taxon>
        <taxon>Aroideae</taxon>
        <taxon>Colocasieae</taxon>
        <taxon>Colocasia</taxon>
    </lineage>
</organism>
<dbReference type="InterPro" id="IPR014729">
    <property type="entry name" value="Rossmann-like_a/b/a_fold"/>
</dbReference>
<dbReference type="Pfam" id="PF01012">
    <property type="entry name" value="ETF"/>
    <property type="match status" value="1"/>
</dbReference>
<comment type="subcellular location">
    <subcellularLocation>
        <location evidence="1">Mitochondrion matrix</location>
    </subcellularLocation>
</comment>
<dbReference type="GO" id="GO:0009055">
    <property type="term" value="F:electron transfer activity"/>
    <property type="evidence" value="ECO:0007669"/>
    <property type="project" value="InterPro"/>
</dbReference>